<evidence type="ECO:0000313" key="2">
    <source>
        <dbReference type="EMBL" id="NJP98598.1"/>
    </source>
</evidence>
<keyword evidence="3" id="KW-1185">Reference proteome</keyword>
<feature type="compositionally biased region" description="Pro residues" evidence="1">
    <location>
        <begin position="164"/>
        <end position="176"/>
    </location>
</feature>
<dbReference type="EMBL" id="JAATEP010000098">
    <property type="protein sequence ID" value="NJP98598.1"/>
    <property type="molecule type" value="Genomic_DNA"/>
</dbReference>
<feature type="compositionally biased region" description="Basic and acidic residues" evidence="1">
    <location>
        <begin position="177"/>
        <end position="186"/>
    </location>
</feature>
<protein>
    <submittedName>
        <fullName evidence="2">Uncharacterized protein</fullName>
    </submittedName>
</protein>
<dbReference type="Proteomes" id="UP000696294">
    <property type="component" value="Unassembled WGS sequence"/>
</dbReference>
<comment type="caution">
    <text evidence="2">The sequence shown here is derived from an EMBL/GenBank/DDBJ whole genome shotgun (WGS) entry which is preliminary data.</text>
</comment>
<reference evidence="2 3" key="1">
    <citation type="submission" date="2020-03" db="EMBL/GenBank/DDBJ databases">
        <title>WGS of actinomycetes isolated from Thailand.</title>
        <authorList>
            <person name="Thawai C."/>
        </authorList>
    </citation>
    <scope>NUCLEOTIDE SEQUENCE [LARGE SCALE GENOMIC DNA]</scope>
    <source>
        <strain evidence="2 3">FMUSA5-5</strain>
    </source>
</reference>
<name>A0ABX1BTL0_9ACTN</name>
<dbReference type="RefSeq" id="WP_168021907.1">
    <property type="nucleotide sequence ID" value="NZ_JAATEP010000098.1"/>
</dbReference>
<accession>A0ABX1BTL0</accession>
<proteinExistence type="predicted"/>
<feature type="region of interest" description="Disordered" evidence="1">
    <location>
        <begin position="155"/>
        <end position="195"/>
    </location>
</feature>
<organism evidence="2 3">
    <name type="scientific">Nonomuraea composti</name>
    <dbReference type="NCBI Taxonomy" id="2720023"/>
    <lineage>
        <taxon>Bacteria</taxon>
        <taxon>Bacillati</taxon>
        <taxon>Actinomycetota</taxon>
        <taxon>Actinomycetes</taxon>
        <taxon>Streptosporangiales</taxon>
        <taxon>Streptosporangiaceae</taxon>
        <taxon>Nonomuraea</taxon>
    </lineage>
</organism>
<evidence type="ECO:0000313" key="3">
    <source>
        <dbReference type="Proteomes" id="UP000696294"/>
    </source>
</evidence>
<evidence type="ECO:0000256" key="1">
    <source>
        <dbReference type="SAM" id="MobiDB-lite"/>
    </source>
</evidence>
<sequence length="195" mass="20856">MMDVPAAVRVSDHAFGLLDGGDLPIGTADYATGLVVVMSAGALIYTGIDTGRVHVGITLAARPPDLHSETPWEDIVEASVHAPRGDLRLDSLETGPVAGLPVLSRHGPGWYRLRAFVRGRDAHFDAVHDDPGELYHLQLWPAPPAPAVLVRTTDRCGAGLRSAPPRPSPPPEPPPQRTRDRLDQAIRRATGHPPA</sequence>
<gene>
    <name evidence="2" type="ORF">HCN51_55840</name>
</gene>